<evidence type="ECO:0000256" key="2">
    <source>
        <dbReference type="SAM" id="MobiDB-lite"/>
    </source>
</evidence>
<reference evidence="4 5" key="1">
    <citation type="journal article" date="2013" name="BMC Genomics">
        <title>The genome and transcriptome of the pine saprophyte Ophiostoma piceae, and a comparison with the bark beetle-associated pine pathogen Grosmannia clavigera.</title>
        <authorList>
            <person name="Haridas S."/>
            <person name="Wang Y."/>
            <person name="Lim L."/>
            <person name="Massoumi Alamouti S."/>
            <person name="Jackman S."/>
            <person name="Docking R."/>
            <person name="Robertson G."/>
            <person name="Birol I."/>
            <person name="Bohlmann J."/>
            <person name="Breuil C."/>
        </authorList>
    </citation>
    <scope>NUCLEOTIDE SEQUENCE [LARGE SCALE GENOMIC DNA]</scope>
    <source>
        <strain evidence="4 5">UAMH 11346</strain>
    </source>
</reference>
<sequence length="208" mass="21449">MSSHADAGVAGGEEGSLDGELPAPRRVLADLVHAIAAIPLAGSADSTGPSNALRRVPHEHRALLATLHVLFPALLLPALDLLDRRRVVRFPLAPGPGRAPASARALYQIRGDHAHVVHLRSWHCTCAFFALAVASHGAGTDEDSSCGPSLASAPLAFSTPPCKHLLACLLADEWPALRAYTQADGLGRGAEEAAASPETLAGLVAGVL</sequence>
<evidence type="ECO:0000313" key="5">
    <source>
        <dbReference type="Proteomes" id="UP000016923"/>
    </source>
</evidence>
<evidence type="ECO:0000313" key="4">
    <source>
        <dbReference type="EMBL" id="EPE07711.1"/>
    </source>
</evidence>
<dbReference type="Proteomes" id="UP000016923">
    <property type="component" value="Unassembled WGS sequence"/>
</dbReference>
<dbReference type="OrthoDB" id="74545at2759"/>
<dbReference type="STRING" id="1262450.S3C748"/>
<evidence type="ECO:0000256" key="1">
    <source>
        <dbReference type="PROSITE-ProRule" id="PRU00325"/>
    </source>
</evidence>
<dbReference type="HOGENOM" id="CLU_045150_1_0_1"/>
<dbReference type="GO" id="GO:0008270">
    <property type="term" value="F:zinc ion binding"/>
    <property type="evidence" value="ECO:0007669"/>
    <property type="project" value="UniProtKB-KW"/>
</dbReference>
<organism evidence="4 5">
    <name type="scientific">Ophiostoma piceae (strain UAMH 11346)</name>
    <name type="common">Sap stain fungus</name>
    <dbReference type="NCBI Taxonomy" id="1262450"/>
    <lineage>
        <taxon>Eukaryota</taxon>
        <taxon>Fungi</taxon>
        <taxon>Dikarya</taxon>
        <taxon>Ascomycota</taxon>
        <taxon>Pezizomycotina</taxon>
        <taxon>Sordariomycetes</taxon>
        <taxon>Sordariomycetidae</taxon>
        <taxon>Ophiostomatales</taxon>
        <taxon>Ophiostomataceae</taxon>
        <taxon>Ophiostoma</taxon>
    </lineage>
</organism>
<evidence type="ECO:0000259" key="3">
    <source>
        <dbReference type="PROSITE" id="PS50966"/>
    </source>
</evidence>
<dbReference type="eggNOG" id="ENOG502S54P">
    <property type="taxonomic scope" value="Eukaryota"/>
</dbReference>
<keyword evidence="1" id="KW-0863">Zinc-finger</keyword>
<dbReference type="VEuPathDB" id="FungiDB:F503_00433"/>
<gene>
    <name evidence="4" type="ORF">F503_00433</name>
</gene>
<feature type="region of interest" description="Disordered" evidence="2">
    <location>
        <begin position="1"/>
        <end position="20"/>
    </location>
</feature>
<proteinExistence type="predicted"/>
<keyword evidence="1" id="KW-0479">Metal-binding</keyword>
<feature type="domain" description="SWIM-type" evidence="3">
    <location>
        <begin position="115"/>
        <end position="173"/>
    </location>
</feature>
<protein>
    <submittedName>
        <fullName evidence="4">Coproporphyrinogen 3 oxidase</fullName>
    </submittedName>
</protein>
<dbReference type="PROSITE" id="PS50966">
    <property type="entry name" value="ZF_SWIM"/>
    <property type="match status" value="1"/>
</dbReference>
<dbReference type="EMBL" id="KE148150">
    <property type="protein sequence ID" value="EPE07711.1"/>
    <property type="molecule type" value="Genomic_DNA"/>
</dbReference>
<dbReference type="InterPro" id="IPR007527">
    <property type="entry name" value="Znf_SWIM"/>
</dbReference>
<name>S3C748_OPHP1</name>
<keyword evidence="5" id="KW-1185">Reference proteome</keyword>
<keyword evidence="1" id="KW-0862">Zinc</keyword>
<accession>S3C748</accession>
<dbReference type="AlphaFoldDB" id="S3C748"/>